<keyword evidence="4" id="KW-0175">Coiled coil</keyword>
<proteinExistence type="predicted"/>
<evidence type="ECO:0000313" key="7">
    <source>
        <dbReference type="Proteomes" id="UP001610446"/>
    </source>
</evidence>
<reference evidence="6 7" key="1">
    <citation type="submission" date="2024-07" db="EMBL/GenBank/DDBJ databases">
        <title>Section-level genome sequencing and comparative genomics of Aspergillus sections Usti and Cavernicolus.</title>
        <authorList>
            <consortium name="Lawrence Berkeley National Laboratory"/>
            <person name="Nybo J.L."/>
            <person name="Vesth T.C."/>
            <person name="Theobald S."/>
            <person name="Frisvad J.C."/>
            <person name="Larsen T.O."/>
            <person name="Kjaerboelling I."/>
            <person name="Rothschild-Mancinelli K."/>
            <person name="Lyhne E.K."/>
            <person name="Kogle M.E."/>
            <person name="Barry K."/>
            <person name="Clum A."/>
            <person name="Na H."/>
            <person name="Ledsgaard L."/>
            <person name="Lin J."/>
            <person name="Lipzen A."/>
            <person name="Kuo A."/>
            <person name="Riley R."/>
            <person name="Mondo S."/>
            <person name="Labutti K."/>
            <person name="Haridas S."/>
            <person name="Pangalinan J."/>
            <person name="Salamov A.A."/>
            <person name="Simmons B.A."/>
            <person name="Magnuson J.K."/>
            <person name="Chen J."/>
            <person name="Drula E."/>
            <person name="Henrissat B."/>
            <person name="Wiebenga A."/>
            <person name="Lubbers R.J."/>
            <person name="Gomes A.C."/>
            <person name="Makela M.R."/>
            <person name="Stajich J."/>
            <person name="Grigoriev I.V."/>
            <person name="Mortensen U.H."/>
            <person name="De Vries R.P."/>
            <person name="Baker S.E."/>
            <person name="Andersen M.R."/>
        </authorList>
    </citation>
    <scope>NUCLEOTIDE SEQUENCE [LARGE SCALE GENOMIC DNA]</scope>
    <source>
        <strain evidence="6 7">CBS 123904</strain>
    </source>
</reference>
<dbReference type="Gene3D" id="3.30.9.10">
    <property type="entry name" value="D-Amino Acid Oxidase, subunit A, domain 2"/>
    <property type="match status" value="1"/>
</dbReference>
<dbReference type="Pfam" id="PF01494">
    <property type="entry name" value="FAD_binding_3"/>
    <property type="match status" value="1"/>
</dbReference>
<dbReference type="Gene3D" id="3.40.30.120">
    <property type="match status" value="1"/>
</dbReference>
<keyword evidence="3" id="KW-0560">Oxidoreductase</keyword>
<dbReference type="EMBL" id="JBFXLU010000166">
    <property type="protein sequence ID" value="KAL2837115.1"/>
    <property type="molecule type" value="Genomic_DNA"/>
</dbReference>
<evidence type="ECO:0000256" key="3">
    <source>
        <dbReference type="ARBA" id="ARBA00023002"/>
    </source>
</evidence>
<evidence type="ECO:0000256" key="4">
    <source>
        <dbReference type="SAM" id="Coils"/>
    </source>
</evidence>
<sequence>MRKVEHQETVLVVGGGPVGMLTAWQLAQNGVKCMLIERNPSTTVAPKMDITNCRSMELLKLMGLADKLREQGVGQDYSLDVIFCSGLGRGGEVLGKWDLPSPKAWRTKIKNINDGSMPREPYQRCSQAIFEAWLKPFIEAHLHIESYWGMKFESLEERNDGVVSHLVDVATGEVHTVNSKYVVGCDGANSLVRMSVRLEIPGDPVDNKVHLVHFKSRDLTKLQTFGQFWHIFFTNGACIISQDEVDTWTVHLVLPPDDTTTFASPKEVIATALGAATGPVDIEVDEILLYNVWTPNLAVADSYSTEKGRVFLAGDSAHQNVPTGGYGMNTGVGDAFDISWKLAAVINGYGGDHLLKSYNLERRPVAVRNVERSMVHASVHQQYTEWVTEKGPDSILSDSKEAQELKSEIRNLVQENDGENKDHGIELGYRFPHSPIIISEVTAAEDEAEEWPAREYIPSTAPGGRAPHVFLRDGTTSIFDLYGKGFTIIDFTRLGRHSEAFKQAASEFGIPLKVVHLPNEPHVRDVWKCTVALLRPDGFVSWRSNDEGESVPLTTNIRKILLRYVPFSLYLFMMKPQ</sequence>
<feature type="domain" description="FAD-binding" evidence="5">
    <location>
        <begin position="9"/>
        <end position="373"/>
    </location>
</feature>
<keyword evidence="2" id="KW-0274">FAD</keyword>
<feature type="coiled-coil region" evidence="4">
    <location>
        <begin position="395"/>
        <end position="422"/>
    </location>
</feature>
<gene>
    <name evidence="6" type="ORF">BJY01DRAFT_238002</name>
</gene>
<dbReference type="SUPFAM" id="SSF51905">
    <property type="entry name" value="FAD/NAD(P)-binding domain"/>
    <property type="match status" value="1"/>
</dbReference>
<protein>
    <submittedName>
        <fullName evidence="6">FAD binding domain-containing protein</fullName>
    </submittedName>
</protein>
<evidence type="ECO:0000259" key="5">
    <source>
        <dbReference type="Pfam" id="PF01494"/>
    </source>
</evidence>
<dbReference type="PANTHER" id="PTHR43004:SF21">
    <property type="entry name" value="FAD-BINDING DOMAIN-CONTAINING PROTEIN-RELATED"/>
    <property type="match status" value="1"/>
</dbReference>
<dbReference type="InterPro" id="IPR002938">
    <property type="entry name" value="FAD-bd"/>
</dbReference>
<evidence type="ECO:0000256" key="2">
    <source>
        <dbReference type="ARBA" id="ARBA00022827"/>
    </source>
</evidence>
<evidence type="ECO:0000256" key="1">
    <source>
        <dbReference type="ARBA" id="ARBA00022630"/>
    </source>
</evidence>
<dbReference type="InterPro" id="IPR036188">
    <property type="entry name" value="FAD/NAD-bd_sf"/>
</dbReference>
<dbReference type="Pfam" id="PF21274">
    <property type="entry name" value="Rng_hyd_C"/>
    <property type="match status" value="1"/>
</dbReference>
<dbReference type="Proteomes" id="UP001610446">
    <property type="component" value="Unassembled WGS sequence"/>
</dbReference>
<accession>A0ABR4JAN8</accession>
<dbReference type="PRINTS" id="PR00420">
    <property type="entry name" value="RNGMNOXGNASE"/>
</dbReference>
<organism evidence="6 7">
    <name type="scientific">Aspergillus pseudoustus</name>
    <dbReference type="NCBI Taxonomy" id="1810923"/>
    <lineage>
        <taxon>Eukaryota</taxon>
        <taxon>Fungi</taxon>
        <taxon>Dikarya</taxon>
        <taxon>Ascomycota</taxon>
        <taxon>Pezizomycotina</taxon>
        <taxon>Eurotiomycetes</taxon>
        <taxon>Eurotiomycetidae</taxon>
        <taxon>Eurotiales</taxon>
        <taxon>Aspergillaceae</taxon>
        <taxon>Aspergillus</taxon>
        <taxon>Aspergillus subgen. Nidulantes</taxon>
    </lineage>
</organism>
<keyword evidence="1" id="KW-0285">Flavoprotein</keyword>
<name>A0ABR4JAN8_9EURO</name>
<dbReference type="PANTHER" id="PTHR43004">
    <property type="entry name" value="TRK SYSTEM POTASSIUM UPTAKE PROTEIN"/>
    <property type="match status" value="1"/>
</dbReference>
<comment type="caution">
    <text evidence="6">The sequence shown here is derived from an EMBL/GenBank/DDBJ whole genome shotgun (WGS) entry which is preliminary data.</text>
</comment>
<dbReference type="InterPro" id="IPR050641">
    <property type="entry name" value="RIFMO-like"/>
</dbReference>
<dbReference type="Gene3D" id="3.50.50.60">
    <property type="entry name" value="FAD/NAD(P)-binding domain"/>
    <property type="match status" value="1"/>
</dbReference>
<evidence type="ECO:0000313" key="6">
    <source>
        <dbReference type="EMBL" id="KAL2837115.1"/>
    </source>
</evidence>
<keyword evidence="7" id="KW-1185">Reference proteome</keyword>